<dbReference type="InParanoid" id="A0A1S3IXZ0"/>
<sequence>MNSFRDSETNELLTTSPVERLHLCIRNGKNNDLVKEMITQGTVSPMAEVETNFTSPLGTAIESNNHEIVEYLVAHPGCDVNVGSRRGRPAIYMAAKKGSARIVQALLHGGANMELKGLDGDSALLVAVRSGHQEVVRVLVEAGCDLDAKDNANTSAIHLAALNGHEEIARFLLEKGCDPNAIASPKSTKEMKIDPSLGIRPLHYAAHIGNSNLARLLVAHGADVDAKSYGYRTPLHTAATWDSSEVVDVLVEAGCDVNAQSQEGDQRKTALGMAVDGGLEKIVRKLLAAGASVGLGSPLLTAIYQGNEHIVLSLLQAGADVNQQSHNGTTAFQLSLQYLPTLPLLLLLAGCKLTEEDKNKLQNTLRSQTKDFVSAEADILADMAFGVHPLKCMCRCVIRQQMGVLVRTDTQYLPLPRPLIGFVGLMDMESG</sequence>
<feature type="repeat" description="ANK" evidence="3">
    <location>
        <begin position="86"/>
        <end position="118"/>
    </location>
</feature>
<dbReference type="Gene3D" id="1.10.750.20">
    <property type="entry name" value="SOCS box"/>
    <property type="match status" value="1"/>
</dbReference>
<keyword evidence="1" id="KW-0677">Repeat</keyword>
<dbReference type="GeneID" id="106168520"/>
<dbReference type="Pfam" id="PF07525">
    <property type="entry name" value="SOCS_box"/>
    <property type="match status" value="1"/>
</dbReference>
<dbReference type="OrthoDB" id="6283900at2759"/>
<keyword evidence="2 3" id="KW-0040">ANK repeat</keyword>
<protein>
    <submittedName>
        <fullName evidence="6">Uncharacterized protein LOC106168520</fullName>
    </submittedName>
</protein>
<evidence type="ECO:0000313" key="5">
    <source>
        <dbReference type="Proteomes" id="UP000085678"/>
    </source>
</evidence>
<dbReference type="Pfam" id="PF12796">
    <property type="entry name" value="Ank_2"/>
    <property type="match status" value="2"/>
</dbReference>
<evidence type="ECO:0000256" key="2">
    <source>
        <dbReference type="ARBA" id="ARBA00023043"/>
    </source>
</evidence>
<dbReference type="PROSITE" id="PS50225">
    <property type="entry name" value="SOCS"/>
    <property type="match status" value="1"/>
</dbReference>
<dbReference type="PANTHER" id="PTHR24189">
    <property type="entry name" value="MYOTROPHIN"/>
    <property type="match status" value="1"/>
</dbReference>
<evidence type="ECO:0000256" key="1">
    <source>
        <dbReference type="ARBA" id="ARBA00022737"/>
    </source>
</evidence>
<proteinExistence type="predicted"/>
<dbReference type="STRING" id="7574.A0A1S3IXZ0"/>
<feature type="repeat" description="ANK" evidence="3">
    <location>
        <begin position="197"/>
        <end position="229"/>
    </location>
</feature>
<dbReference type="PANTHER" id="PTHR24189:SF50">
    <property type="entry name" value="ANKYRIN REPEAT AND SOCS BOX PROTEIN 2"/>
    <property type="match status" value="1"/>
</dbReference>
<feature type="repeat" description="ANK" evidence="3">
    <location>
        <begin position="119"/>
        <end position="151"/>
    </location>
</feature>
<dbReference type="SUPFAM" id="SSF158235">
    <property type="entry name" value="SOCS box-like"/>
    <property type="match status" value="1"/>
</dbReference>
<accession>A0A1S3IXZ0</accession>
<reference evidence="6" key="1">
    <citation type="journal article" date="2015" name="Nat. Commun.">
        <title>The Lingula genome provides insights into brachiopod evolution and the origin of phosphate biomineralization.</title>
        <authorList>
            <person name="Luo Y.J."/>
            <person name="Takeuchi T."/>
            <person name="Koyanagi R."/>
            <person name="Yamada L."/>
            <person name="Kanda M."/>
            <person name="Khalturina M."/>
            <person name="Fujie M."/>
            <person name="Yamasaki S.I."/>
            <person name="Endo K."/>
            <person name="Satoh N."/>
        </authorList>
    </citation>
    <scope>NUCLEOTIDE SEQUENCE</scope>
</reference>
<reference evidence="6" key="2">
    <citation type="submission" date="2025-08" db="UniProtKB">
        <authorList>
            <consortium name="RefSeq"/>
        </authorList>
    </citation>
    <scope>IDENTIFICATION</scope>
</reference>
<dbReference type="GO" id="GO:0035556">
    <property type="term" value="P:intracellular signal transduction"/>
    <property type="evidence" value="ECO:0007669"/>
    <property type="project" value="InterPro"/>
</dbReference>
<dbReference type="AlphaFoldDB" id="A0A1S3IXZ0"/>
<dbReference type="InterPro" id="IPR002110">
    <property type="entry name" value="Ankyrin_rpt"/>
</dbReference>
<feature type="repeat" description="ANK" evidence="3">
    <location>
        <begin position="230"/>
        <end position="262"/>
    </location>
</feature>
<dbReference type="RefSeq" id="XP_013403067.1">
    <property type="nucleotide sequence ID" value="XM_013547613.2"/>
</dbReference>
<dbReference type="PROSITE" id="PS50088">
    <property type="entry name" value="ANK_REPEAT"/>
    <property type="match status" value="6"/>
</dbReference>
<dbReference type="SMART" id="SM00248">
    <property type="entry name" value="ANK"/>
    <property type="match status" value="9"/>
</dbReference>
<dbReference type="InterPro" id="IPR001496">
    <property type="entry name" value="SOCS_box"/>
</dbReference>
<dbReference type="InterPro" id="IPR036036">
    <property type="entry name" value="SOCS_box-like_dom_sf"/>
</dbReference>
<dbReference type="PROSITE" id="PS50297">
    <property type="entry name" value="ANK_REP_REGION"/>
    <property type="match status" value="5"/>
</dbReference>
<evidence type="ECO:0000259" key="4">
    <source>
        <dbReference type="PROSITE" id="PS50225"/>
    </source>
</evidence>
<keyword evidence="5" id="KW-1185">Reference proteome</keyword>
<feature type="repeat" description="ANK" evidence="3">
    <location>
        <begin position="297"/>
        <end position="326"/>
    </location>
</feature>
<dbReference type="SUPFAM" id="SSF48403">
    <property type="entry name" value="Ankyrin repeat"/>
    <property type="match status" value="2"/>
</dbReference>
<evidence type="ECO:0000313" key="6">
    <source>
        <dbReference type="RefSeq" id="XP_013403067.1"/>
    </source>
</evidence>
<gene>
    <name evidence="6" type="primary">LOC106168520</name>
</gene>
<dbReference type="Pfam" id="PF13606">
    <property type="entry name" value="Ank_3"/>
    <property type="match status" value="1"/>
</dbReference>
<feature type="repeat" description="ANK" evidence="3">
    <location>
        <begin position="152"/>
        <end position="184"/>
    </location>
</feature>
<dbReference type="Proteomes" id="UP000085678">
    <property type="component" value="Unplaced"/>
</dbReference>
<dbReference type="KEGG" id="lak:106168520"/>
<dbReference type="SMART" id="SM00969">
    <property type="entry name" value="SOCS_box"/>
    <property type="match status" value="1"/>
</dbReference>
<dbReference type="Gene3D" id="1.25.40.20">
    <property type="entry name" value="Ankyrin repeat-containing domain"/>
    <property type="match status" value="4"/>
</dbReference>
<dbReference type="Pfam" id="PF00023">
    <property type="entry name" value="Ank"/>
    <property type="match status" value="1"/>
</dbReference>
<evidence type="ECO:0000256" key="3">
    <source>
        <dbReference type="PROSITE-ProRule" id="PRU00023"/>
    </source>
</evidence>
<organism evidence="5 6">
    <name type="scientific">Lingula anatina</name>
    <name type="common">Brachiopod</name>
    <name type="synonym">Lingula unguis</name>
    <dbReference type="NCBI Taxonomy" id="7574"/>
    <lineage>
        <taxon>Eukaryota</taxon>
        <taxon>Metazoa</taxon>
        <taxon>Spiralia</taxon>
        <taxon>Lophotrochozoa</taxon>
        <taxon>Brachiopoda</taxon>
        <taxon>Linguliformea</taxon>
        <taxon>Lingulata</taxon>
        <taxon>Lingulida</taxon>
        <taxon>Linguloidea</taxon>
        <taxon>Lingulidae</taxon>
        <taxon>Lingula</taxon>
    </lineage>
</organism>
<dbReference type="InterPro" id="IPR050745">
    <property type="entry name" value="Multifunctional_regulatory"/>
</dbReference>
<dbReference type="InterPro" id="IPR036770">
    <property type="entry name" value="Ankyrin_rpt-contain_sf"/>
</dbReference>
<name>A0A1S3IXZ0_LINAN</name>
<feature type="domain" description="SOCS box" evidence="4">
    <location>
        <begin position="387"/>
        <end position="429"/>
    </location>
</feature>
<dbReference type="CDD" id="cd03587">
    <property type="entry name" value="SOCS"/>
    <property type="match status" value="1"/>
</dbReference>
<dbReference type="PRINTS" id="PR01415">
    <property type="entry name" value="ANKYRIN"/>
</dbReference>